<proteinExistence type="predicted"/>
<dbReference type="RefSeq" id="XP_024337429.1">
    <property type="nucleotide sequence ID" value="XM_024481083.1"/>
</dbReference>
<dbReference type="STRING" id="670580.A0A1X6MW80"/>
<evidence type="ECO:0000313" key="2">
    <source>
        <dbReference type="Proteomes" id="UP000194127"/>
    </source>
</evidence>
<dbReference type="AlphaFoldDB" id="A0A1X6MW80"/>
<reference evidence="1 2" key="1">
    <citation type="submission" date="2017-04" db="EMBL/GenBank/DDBJ databases">
        <title>Genome Sequence of the Model Brown-Rot Fungus Postia placenta SB12.</title>
        <authorList>
            <consortium name="DOE Joint Genome Institute"/>
            <person name="Gaskell J."/>
            <person name="Kersten P."/>
            <person name="Larrondo L.F."/>
            <person name="Canessa P."/>
            <person name="Martinez D."/>
            <person name="Hibbett D."/>
            <person name="Schmoll M."/>
            <person name="Kubicek C.P."/>
            <person name="Martinez A.T."/>
            <person name="Yadav J."/>
            <person name="Master E."/>
            <person name="Magnuson J.K."/>
            <person name="James T."/>
            <person name="Yaver D."/>
            <person name="Berka R."/>
            <person name="Labutti K."/>
            <person name="Lipzen A."/>
            <person name="Aerts A."/>
            <person name="Barry K."/>
            <person name="Henrissat B."/>
            <person name="Blanchette R."/>
            <person name="Grigoriev I."/>
            <person name="Cullen D."/>
        </authorList>
    </citation>
    <scope>NUCLEOTIDE SEQUENCE [LARGE SCALE GENOMIC DNA]</scope>
    <source>
        <strain evidence="1 2">MAD-698-R-SB12</strain>
    </source>
</reference>
<sequence length="313" mass="35237">MTEQITASSPPQKGLPYTLEEAPGVVQPVQTHRLLPIKNSLATTRDTHLLTQKTYSPSYGSTLNLHKQQKARNHPPANNHLNSLKFIEVPMAMFTQEDINQCVAVALVAYQFQQSTTNRPLHLDIPTPEPFSGKAEDLRRFIQCILSYFVATNNTRLSDEAKITFTVALMRKDLGKTWADVYYEKLAGGVQVYSTWANFVAALEEAFPEHGTQIKAHQILMKLPERQRDRKTALSLGNYVTRFEQLASKAQLKDAEVNGTNRTENDYHTLHANFVKGLLKGRTTSTPESRHSPLTRSGSCTKNLRWRIFEGAG</sequence>
<keyword evidence="2" id="KW-1185">Reference proteome</keyword>
<dbReference type="OrthoDB" id="10318562at2759"/>
<organism evidence="1 2">
    <name type="scientific">Postia placenta MAD-698-R-SB12</name>
    <dbReference type="NCBI Taxonomy" id="670580"/>
    <lineage>
        <taxon>Eukaryota</taxon>
        <taxon>Fungi</taxon>
        <taxon>Dikarya</taxon>
        <taxon>Basidiomycota</taxon>
        <taxon>Agaricomycotina</taxon>
        <taxon>Agaricomycetes</taxon>
        <taxon>Polyporales</taxon>
        <taxon>Adustoporiaceae</taxon>
        <taxon>Rhodonia</taxon>
    </lineage>
</organism>
<evidence type="ECO:0008006" key="3">
    <source>
        <dbReference type="Google" id="ProtNLM"/>
    </source>
</evidence>
<evidence type="ECO:0000313" key="1">
    <source>
        <dbReference type="EMBL" id="OSX60635.1"/>
    </source>
</evidence>
<accession>A0A1X6MW80</accession>
<name>A0A1X6MW80_9APHY</name>
<protein>
    <recommendedName>
        <fullName evidence="3">Retrotransposon gag domain-containing protein</fullName>
    </recommendedName>
</protein>
<dbReference type="EMBL" id="KZ110600">
    <property type="protein sequence ID" value="OSX60635.1"/>
    <property type="molecule type" value="Genomic_DNA"/>
</dbReference>
<dbReference type="Proteomes" id="UP000194127">
    <property type="component" value="Unassembled WGS sequence"/>
</dbReference>
<gene>
    <name evidence="1" type="ORF">POSPLADRAFT_1058805</name>
</gene>
<dbReference type="GeneID" id="36326033"/>